<dbReference type="RefSeq" id="WP_012860444.1">
    <property type="nucleotide sequence ID" value="NC_013517.1"/>
</dbReference>
<proteinExistence type="predicted"/>
<dbReference type="KEGG" id="str:Sterm_0980"/>
<protein>
    <submittedName>
        <fullName evidence="1">Uncharacterized protein</fullName>
    </submittedName>
</protein>
<accession>D1AFG3</accession>
<gene>
    <name evidence="1" type="ordered locus">Sterm_0980</name>
</gene>
<sequence>MKFLMKFFRKITCFKKLDHTKFTLESQYLEYKDSDYKYYYFKDIRTNRYVKVLKEENDEKLDIYTNWLNNK</sequence>
<dbReference type="EMBL" id="CP001739">
    <property type="protein sequence ID" value="ACZ07848.1"/>
    <property type="molecule type" value="Genomic_DNA"/>
</dbReference>
<dbReference type="Proteomes" id="UP000000845">
    <property type="component" value="Chromosome"/>
</dbReference>
<name>D1AFG3_SEBTE</name>
<dbReference type="AlphaFoldDB" id="D1AFG3"/>
<dbReference type="HOGENOM" id="CLU_2737747_0_0_0"/>
<evidence type="ECO:0000313" key="2">
    <source>
        <dbReference type="Proteomes" id="UP000000845"/>
    </source>
</evidence>
<reference evidence="1 2" key="2">
    <citation type="journal article" date="2010" name="Stand. Genomic Sci.">
        <title>Complete genome sequence of Sebaldella termitidis type strain (NCTC 11300).</title>
        <authorList>
            <person name="Harmon-Smith M."/>
            <person name="Celia L."/>
            <person name="Chertkov O."/>
            <person name="Lapidus A."/>
            <person name="Copeland A."/>
            <person name="Glavina Del Rio T."/>
            <person name="Nolan M."/>
            <person name="Lucas S."/>
            <person name="Tice H."/>
            <person name="Cheng J.F."/>
            <person name="Han C."/>
            <person name="Detter J.C."/>
            <person name="Bruce D."/>
            <person name="Goodwin L."/>
            <person name="Pitluck S."/>
            <person name="Pati A."/>
            <person name="Liolios K."/>
            <person name="Ivanova N."/>
            <person name="Mavromatis K."/>
            <person name="Mikhailova N."/>
            <person name="Chen A."/>
            <person name="Palaniappan K."/>
            <person name="Land M."/>
            <person name="Hauser L."/>
            <person name="Chang Y.J."/>
            <person name="Jeffries C.D."/>
            <person name="Brettin T."/>
            <person name="Goker M."/>
            <person name="Beck B."/>
            <person name="Bristow J."/>
            <person name="Eisen J.A."/>
            <person name="Markowitz V."/>
            <person name="Hugenholtz P."/>
            <person name="Kyrpides N.C."/>
            <person name="Klenk H.P."/>
            <person name="Chen F."/>
        </authorList>
    </citation>
    <scope>NUCLEOTIDE SEQUENCE [LARGE SCALE GENOMIC DNA]</scope>
    <source>
        <strain evidence="2">ATCC 33386 / NCTC 11300</strain>
    </source>
</reference>
<reference evidence="2" key="1">
    <citation type="submission" date="2009-09" db="EMBL/GenBank/DDBJ databases">
        <title>The complete chromosome of Sebaldella termitidis ATCC 33386.</title>
        <authorList>
            <consortium name="US DOE Joint Genome Institute (JGI-PGF)"/>
            <person name="Lucas S."/>
            <person name="Copeland A."/>
            <person name="Lapidus A."/>
            <person name="Glavina del Rio T."/>
            <person name="Dalin E."/>
            <person name="Tice H."/>
            <person name="Bruce D."/>
            <person name="Goodwin L."/>
            <person name="Pitluck S."/>
            <person name="Kyrpides N."/>
            <person name="Mavromatis K."/>
            <person name="Ivanova N."/>
            <person name="Mikhailova N."/>
            <person name="Sims D."/>
            <person name="Meincke L."/>
            <person name="Brettin T."/>
            <person name="Detter J.C."/>
            <person name="Han C."/>
            <person name="Larimer F."/>
            <person name="Land M."/>
            <person name="Hauser L."/>
            <person name="Markowitz V."/>
            <person name="Cheng J.F."/>
            <person name="Hugenholtz P."/>
            <person name="Woyke T."/>
            <person name="Wu D."/>
            <person name="Eisen J.A."/>
        </authorList>
    </citation>
    <scope>NUCLEOTIDE SEQUENCE [LARGE SCALE GENOMIC DNA]</scope>
    <source>
        <strain evidence="2">ATCC 33386 / NCTC 11300</strain>
    </source>
</reference>
<organism evidence="1 2">
    <name type="scientific">Sebaldella termitidis (strain ATCC 33386 / NCTC 11300)</name>
    <dbReference type="NCBI Taxonomy" id="526218"/>
    <lineage>
        <taxon>Bacteria</taxon>
        <taxon>Fusobacteriati</taxon>
        <taxon>Fusobacteriota</taxon>
        <taxon>Fusobacteriia</taxon>
        <taxon>Fusobacteriales</taxon>
        <taxon>Leptotrichiaceae</taxon>
        <taxon>Sebaldella</taxon>
    </lineage>
</organism>
<evidence type="ECO:0000313" key="1">
    <source>
        <dbReference type="EMBL" id="ACZ07848.1"/>
    </source>
</evidence>
<keyword evidence="2" id="KW-1185">Reference proteome</keyword>